<keyword evidence="19" id="KW-0675">Receptor</keyword>
<feature type="domain" description="Protein kinase" evidence="26">
    <location>
        <begin position="456"/>
        <end position="735"/>
    </location>
</feature>
<evidence type="ECO:0000256" key="17">
    <source>
        <dbReference type="ARBA" id="ARBA00022989"/>
    </source>
</evidence>
<dbReference type="AlphaFoldDB" id="A0AAN9PPM9"/>
<dbReference type="PROSITE" id="PS00107">
    <property type="entry name" value="PROTEIN_KINASE_ATP"/>
    <property type="match status" value="1"/>
</dbReference>
<feature type="region of interest" description="Disordered" evidence="24">
    <location>
        <begin position="761"/>
        <end position="783"/>
    </location>
</feature>
<evidence type="ECO:0000256" key="18">
    <source>
        <dbReference type="ARBA" id="ARBA00023136"/>
    </source>
</evidence>
<evidence type="ECO:0000256" key="22">
    <source>
        <dbReference type="ARBA" id="ARBA00048679"/>
    </source>
</evidence>
<keyword evidence="28" id="KW-1185">Reference proteome</keyword>
<dbReference type="InterPro" id="IPR011009">
    <property type="entry name" value="Kinase-like_dom_sf"/>
</dbReference>
<dbReference type="Gene3D" id="3.30.200.20">
    <property type="entry name" value="Phosphorylase Kinase, domain 1"/>
    <property type="match status" value="1"/>
</dbReference>
<accession>A0AAN9PPM9</accession>
<evidence type="ECO:0000313" key="28">
    <source>
        <dbReference type="Proteomes" id="UP001367508"/>
    </source>
</evidence>
<comment type="caution">
    <text evidence="27">The sequence shown here is derived from an EMBL/GenBank/DDBJ whole genome shotgun (WGS) entry which is preliminary data.</text>
</comment>
<feature type="transmembrane region" description="Helical" evidence="25">
    <location>
        <begin position="400"/>
        <end position="423"/>
    </location>
</feature>
<comment type="catalytic activity">
    <reaction evidence="22">
        <text>L-seryl-[protein] + ATP = O-phospho-L-seryl-[protein] + ADP + H(+)</text>
        <dbReference type="Rhea" id="RHEA:17989"/>
        <dbReference type="Rhea" id="RHEA-COMP:9863"/>
        <dbReference type="Rhea" id="RHEA-COMP:11604"/>
        <dbReference type="ChEBI" id="CHEBI:15378"/>
        <dbReference type="ChEBI" id="CHEBI:29999"/>
        <dbReference type="ChEBI" id="CHEBI:30616"/>
        <dbReference type="ChEBI" id="CHEBI:83421"/>
        <dbReference type="ChEBI" id="CHEBI:456216"/>
        <dbReference type="EC" id="2.7.11.1"/>
    </reaction>
</comment>
<dbReference type="InterPro" id="IPR000719">
    <property type="entry name" value="Prot_kinase_dom"/>
</dbReference>
<keyword evidence="15" id="KW-0611">Plant defense</keyword>
<dbReference type="InterPro" id="IPR050528">
    <property type="entry name" value="L-type_Lectin-RKs"/>
</dbReference>
<dbReference type="GO" id="GO:0042742">
    <property type="term" value="P:defense response to bacterium"/>
    <property type="evidence" value="ECO:0007669"/>
    <property type="project" value="UniProtKB-ARBA"/>
</dbReference>
<evidence type="ECO:0000256" key="10">
    <source>
        <dbReference type="ARBA" id="ARBA00022692"/>
    </source>
</evidence>
<evidence type="ECO:0000256" key="5">
    <source>
        <dbReference type="ARBA" id="ARBA00010217"/>
    </source>
</evidence>
<dbReference type="Gene3D" id="2.60.120.200">
    <property type="match status" value="1"/>
</dbReference>
<comment type="similarity">
    <text evidence="3">Belongs to the leguminous lectin family.</text>
</comment>
<evidence type="ECO:0000256" key="19">
    <source>
        <dbReference type="ARBA" id="ARBA00023170"/>
    </source>
</evidence>
<dbReference type="CDD" id="cd06899">
    <property type="entry name" value="lectin_legume_LecRK_Arcelin_ConA"/>
    <property type="match status" value="1"/>
</dbReference>
<dbReference type="EMBL" id="JAYMYQ010000011">
    <property type="protein sequence ID" value="KAK7305766.1"/>
    <property type="molecule type" value="Genomic_DNA"/>
</dbReference>
<evidence type="ECO:0000256" key="9">
    <source>
        <dbReference type="ARBA" id="ARBA00022679"/>
    </source>
</evidence>
<name>A0AAN9PPM9_CANGL</name>
<dbReference type="InterPro" id="IPR001220">
    <property type="entry name" value="Legume_lectin_dom"/>
</dbReference>
<keyword evidence="13 23" id="KW-0547">Nucleotide-binding</keyword>
<keyword evidence="20" id="KW-0325">Glycoprotein</keyword>
<dbReference type="CDD" id="cd14066">
    <property type="entry name" value="STKc_IRAK"/>
    <property type="match status" value="1"/>
</dbReference>
<dbReference type="GO" id="GO:0004674">
    <property type="term" value="F:protein serine/threonine kinase activity"/>
    <property type="evidence" value="ECO:0007669"/>
    <property type="project" value="UniProtKB-KW"/>
</dbReference>
<proteinExistence type="inferred from homology"/>
<keyword evidence="9" id="KW-0808">Transferase</keyword>
<dbReference type="Gene3D" id="1.10.510.10">
    <property type="entry name" value="Transferase(Phosphotransferase) domain 1"/>
    <property type="match status" value="1"/>
</dbReference>
<evidence type="ECO:0000256" key="14">
    <source>
        <dbReference type="ARBA" id="ARBA00022777"/>
    </source>
</evidence>
<dbReference type="InterPro" id="IPR017441">
    <property type="entry name" value="Protein_kinase_ATP_BS"/>
</dbReference>
<keyword evidence="10 25" id="KW-0812">Transmembrane</keyword>
<comment type="subcellular location">
    <subcellularLocation>
        <location evidence="1">Cell membrane</location>
    </subcellularLocation>
    <subcellularLocation>
        <location evidence="2">Membrane</location>
        <topology evidence="2">Single-pass type I membrane protein</topology>
    </subcellularLocation>
</comment>
<evidence type="ECO:0000256" key="25">
    <source>
        <dbReference type="SAM" id="Phobius"/>
    </source>
</evidence>
<keyword evidence="12" id="KW-0430">Lectin</keyword>
<keyword evidence="8" id="KW-0723">Serine/threonine-protein kinase</keyword>
<evidence type="ECO:0000313" key="27">
    <source>
        <dbReference type="EMBL" id="KAK7305766.1"/>
    </source>
</evidence>
<dbReference type="PANTHER" id="PTHR27007">
    <property type="match status" value="1"/>
</dbReference>
<evidence type="ECO:0000256" key="12">
    <source>
        <dbReference type="ARBA" id="ARBA00022734"/>
    </source>
</evidence>
<dbReference type="PROSITE" id="PS50011">
    <property type="entry name" value="PROTEIN_KINASE_DOM"/>
    <property type="match status" value="1"/>
</dbReference>
<feature type="compositionally biased region" description="Low complexity" evidence="24">
    <location>
        <begin position="765"/>
        <end position="783"/>
    </location>
</feature>
<comment type="similarity">
    <text evidence="5">In the C-terminal section; belongs to the protein kinase superfamily. Ser/Thr protein kinase family.</text>
</comment>
<dbReference type="InterPro" id="IPR013320">
    <property type="entry name" value="ConA-like_dom_sf"/>
</dbReference>
<dbReference type="EC" id="2.7.11.1" evidence="6"/>
<dbReference type="SMART" id="SM00220">
    <property type="entry name" value="S_TKc"/>
    <property type="match status" value="1"/>
</dbReference>
<keyword evidence="11" id="KW-0732">Signal</keyword>
<dbReference type="SUPFAM" id="SSF56112">
    <property type="entry name" value="Protein kinase-like (PK-like)"/>
    <property type="match status" value="1"/>
</dbReference>
<evidence type="ECO:0000256" key="2">
    <source>
        <dbReference type="ARBA" id="ARBA00004479"/>
    </source>
</evidence>
<evidence type="ECO:0000256" key="23">
    <source>
        <dbReference type="PROSITE-ProRule" id="PRU10141"/>
    </source>
</evidence>
<dbReference type="PROSITE" id="PS00108">
    <property type="entry name" value="PROTEIN_KINASE_ST"/>
    <property type="match status" value="1"/>
</dbReference>
<evidence type="ECO:0000256" key="24">
    <source>
        <dbReference type="SAM" id="MobiDB-lite"/>
    </source>
</evidence>
<dbReference type="FunFam" id="3.30.200.20:FF:000112">
    <property type="entry name" value="Lectin-domain containing receptor kinase A4.3"/>
    <property type="match status" value="1"/>
</dbReference>
<evidence type="ECO:0000259" key="26">
    <source>
        <dbReference type="PROSITE" id="PS50011"/>
    </source>
</evidence>
<dbReference type="GO" id="GO:0002229">
    <property type="term" value="P:defense response to oomycetes"/>
    <property type="evidence" value="ECO:0007669"/>
    <property type="project" value="UniProtKB-ARBA"/>
</dbReference>
<comment type="similarity">
    <text evidence="4">In the N-terminal section; belongs to the leguminous lectin family.</text>
</comment>
<organism evidence="27 28">
    <name type="scientific">Canavalia gladiata</name>
    <name type="common">Sword bean</name>
    <name type="synonym">Dolichos gladiatus</name>
    <dbReference type="NCBI Taxonomy" id="3824"/>
    <lineage>
        <taxon>Eukaryota</taxon>
        <taxon>Viridiplantae</taxon>
        <taxon>Streptophyta</taxon>
        <taxon>Embryophyta</taxon>
        <taxon>Tracheophyta</taxon>
        <taxon>Spermatophyta</taxon>
        <taxon>Magnoliopsida</taxon>
        <taxon>eudicotyledons</taxon>
        <taxon>Gunneridae</taxon>
        <taxon>Pentapetalae</taxon>
        <taxon>rosids</taxon>
        <taxon>fabids</taxon>
        <taxon>Fabales</taxon>
        <taxon>Fabaceae</taxon>
        <taxon>Papilionoideae</taxon>
        <taxon>50 kb inversion clade</taxon>
        <taxon>NPAAA clade</taxon>
        <taxon>indigoferoid/millettioid clade</taxon>
        <taxon>Phaseoleae</taxon>
        <taxon>Canavalia</taxon>
    </lineage>
</organism>
<evidence type="ECO:0000256" key="8">
    <source>
        <dbReference type="ARBA" id="ARBA00022527"/>
    </source>
</evidence>
<protein>
    <recommendedName>
        <fullName evidence="6">non-specific serine/threonine protein kinase</fullName>
        <ecNumber evidence="6">2.7.11.1</ecNumber>
    </recommendedName>
</protein>
<dbReference type="Pfam" id="PF00069">
    <property type="entry name" value="Pkinase"/>
    <property type="match status" value="1"/>
</dbReference>
<feature type="binding site" evidence="23">
    <location>
        <position position="485"/>
    </location>
    <ligand>
        <name>ATP</name>
        <dbReference type="ChEBI" id="CHEBI:30616"/>
    </ligand>
</feature>
<keyword evidence="18 25" id="KW-0472">Membrane</keyword>
<dbReference type="FunFam" id="1.10.510.10:FF:000108">
    <property type="entry name" value="L-type lectin-domain containing receptor kinase S.4"/>
    <property type="match status" value="1"/>
</dbReference>
<evidence type="ECO:0000256" key="3">
    <source>
        <dbReference type="ARBA" id="ARBA00007606"/>
    </source>
</evidence>
<keyword evidence="16 23" id="KW-0067">ATP-binding</keyword>
<dbReference type="GO" id="GO:0005886">
    <property type="term" value="C:plasma membrane"/>
    <property type="evidence" value="ECO:0007669"/>
    <property type="project" value="UniProtKB-SubCell"/>
</dbReference>
<evidence type="ECO:0000256" key="7">
    <source>
        <dbReference type="ARBA" id="ARBA00022475"/>
    </source>
</evidence>
<evidence type="ECO:0000256" key="20">
    <source>
        <dbReference type="ARBA" id="ARBA00023180"/>
    </source>
</evidence>
<evidence type="ECO:0000256" key="4">
    <source>
        <dbReference type="ARBA" id="ARBA00008536"/>
    </source>
</evidence>
<sequence>MRLGGFGIVLRRVILGDSKANQTCCIFQKPNLPTSLYLCLESQSVYTKHTCEEIKQEGNNHVSVYKPRFRQCLVDPNKQITPLSVCDYRRELSSIIFITCTWPLLCLNLNSAMTKTLVLSLSILILVASNHVESQHDELFFNGFEDAATNISLNGGAVIEHKGLLRLTNDTLRVIGHAFYSTPIQFKDNNSSTLAKVFSFSTAFAFAIIPQYPKLGGHGFAFTISRTKTLPGTYPSQYLGLLNPNDVGNLSNHLFAVEFDTVQDFEFDDINDNHVGIDLNNLASNKSVKAAFFSDGSKLEDLNLKSGKVIQAWVDYDSSRNLLEVRLSPTSSKPSSPILSYQVDLSSILEDSMYVGFSSSTGLLASSHYILGWSFKINGEAKTLSLKNLPSLSKPNKTHFILGLSLSALILIIATIALAFYLLRKMRNAEVIEDWELDIGPHRFPYKELKKATKGFKDKNLVGFGGFGRVYKGVLPNSNTEIAVKRISHESKQGMQEFVSEISTIGRLRHRNLVQLLGWCRRHNDLLLVYDFMQNGSLDKYLFDQPTGKLSWEQRFKIIKGVASGLVYLHEEWEQTVIHRDVKAGNVLLDGEMNGRLGDFGLAKLYEHGSNPSTTRVVGTLGYLAPELTRTGKPTTSSDVFAFGALLLEVACGRRPIEPKALPEELVLVEWVWERWRVGAVLGVVDPKLGGVFDEVEALLVLKLGLLCSAESPENRPSMRQVVRYLEGEVPLPSMMDNKKGRDAEFDDFVHSYPTSSFFERANTSSSLADDASASSLSLSAGR</sequence>
<evidence type="ECO:0000256" key="21">
    <source>
        <dbReference type="ARBA" id="ARBA00047899"/>
    </source>
</evidence>
<keyword evidence="14" id="KW-0418">Kinase</keyword>
<evidence type="ECO:0000256" key="13">
    <source>
        <dbReference type="ARBA" id="ARBA00022741"/>
    </source>
</evidence>
<evidence type="ECO:0000256" key="6">
    <source>
        <dbReference type="ARBA" id="ARBA00012513"/>
    </source>
</evidence>
<comment type="catalytic activity">
    <reaction evidence="21">
        <text>L-threonyl-[protein] + ATP = O-phospho-L-threonyl-[protein] + ADP + H(+)</text>
        <dbReference type="Rhea" id="RHEA:46608"/>
        <dbReference type="Rhea" id="RHEA-COMP:11060"/>
        <dbReference type="Rhea" id="RHEA-COMP:11605"/>
        <dbReference type="ChEBI" id="CHEBI:15378"/>
        <dbReference type="ChEBI" id="CHEBI:30013"/>
        <dbReference type="ChEBI" id="CHEBI:30616"/>
        <dbReference type="ChEBI" id="CHEBI:61977"/>
        <dbReference type="ChEBI" id="CHEBI:456216"/>
        <dbReference type="EC" id="2.7.11.1"/>
    </reaction>
</comment>
<reference evidence="27 28" key="1">
    <citation type="submission" date="2024-01" db="EMBL/GenBank/DDBJ databases">
        <title>The genomes of 5 underutilized Papilionoideae crops provide insights into root nodulation and disease resistanc.</title>
        <authorList>
            <person name="Jiang F."/>
        </authorList>
    </citation>
    <scope>NUCLEOTIDE SEQUENCE [LARGE SCALE GENOMIC DNA]</scope>
    <source>
        <strain evidence="27">LVBAO_FW01</strain>
        <tissue evidence="27">Leaves</tissue>
    </source>
</reference>
<gene>
    <name evidence="27" type="ORF">VNO77_43677</name>
</gene>
<dbReference type="InterPro" id="IPR008271">
    <property type="entry name" value="Ser/Thr_kinase_AS"/>
</dbReference>
<dbReference type="FunFam" id="2.60.120.200:FF:000086">
    <property type="entry name" value="L-type lectin-domain containing receptor kinase S.4"/>
    <property type="match status" value="1"/>
</dbReference>
<dbReference type="GO" id="GO:0005524">
    <property type="term" value="F:ATP binding"/>
    <property type="evidence" value="ECO:0007669"/>
    <property type="project" value="UniProtKB-UniRule"/>
</dbReference>
<keyword evidence="17 25" id="KW-1133">Transmembrane helix</keyword>
<keyword evidence="7" id="KW-1003">Cell membrane</keyword>
<evidence type="ECO:0000256" key="11">
    <source>
        <dbReference type="ARBA" id="ARBA00022729"/>
    </source>
</evidence>
<evidence type="ECO:0000256" key="1">
    <source>
        <dbReference type="ARBA" id="ARBA00004236"/>
    </source>
</evidence>
<dbReference type="SUPFAM" id="SSF49899">
    <property type="entry name" value="Concanavalin A-like lectins/glucanases"/>
    <property type="match status" value="1"/>
</dbReference>
<dbReference type="Proteomes" id="UP001367508">
    <property type="component" value="Unassembled WGS sequence"/>
</dbReference>
<dbReference type="Pfam" id="PF00139">
    <property type="entry name" value="Lectin_legB"/>
    <property type="match status" value="1"/>
</dbReference>
<dbReference type="GO" id="GO:0030246">
    <property type="term" value="F:carbohydrate binding"/>
    <property type="evidence" value="ECO:0007669"/>
    <property type="project" value="UniProtKB-KW"/>
</dbReference>
<evidence type="ECO:0000256" key="16">
    <source>
        <dbReference type="ARBA" id="ARBA00022840"/>
    </source>
</evidence>
<evidence type="ECO:0000256" key="15">
    <source>
        <dbReference type="ARBA" id="ARBA00022821"/>
    </source>
</evidence>